<comment type="caution">
    <text evidence="5">The sequence shown here is derived from an EMBL/GenBank/DDBJ whole genome shotgun (WGS) entry which is preliminary data.</text>
</comment>
<dbReference type="PANTHER" id="PTHR11236:SF50">
    <property type="entry name" value="AMINODEOXYCHORISMATE SYNTHASE COMPONENT 1"/>
    <property type="match status" value="1"/>
</dbReference>
<evidence type="ECO:0000256" key="1">
    <source>
        <dbReference type="ARBA" id="ARBA00013139"/>
    </source>
</evidence>
<dbReference type="Pfam" id="PF00425">
    <property type="entry name" value="Chorismate_bind"/>
    <property type="match status" value="1"/>
</dbReference>
<feature type="domain" description="Chorismate-utilising enzyme C-terminal" evidence="3">
    <location>
        <begin position="193"/>
        <end position="448"/>
    </location>
</feature>
<gene>
    <name evidence="5" type="ORF">GGR16_005006</name>
</gene>
<dbReference type="GO" id="GO:0009396">
    <property type="term" value="P:folic acid-containing compound biosynthetic process"/>
    <property type="evidence" value="ECO:0007669"/>
    <property type="project" value="InterPro"/>
</dbReference>
<dbReference type="PANTHER" id="PTHR11236">
    <property type="entry name" value="AMINOBENZOATE/ANTHRANILATE SYNTHASE"/>
    <property type="match status" value="1"/>
</dbReference>
<name>A0A840C369_9HYPH</name>
<dbReference type="InterPro" id="IPR005801">
    <property type="entry name" value="ADC_synthase"/>
</dbReference>
<proteinExistence type="predicted"/>
<protein>
    <recommendedName>
        <fullName evidence="1">aminodeoxychorismate synthase</fullName>
        <ecNumber evidence="1">2.6.1.85</ecNumber>
    </recommendedName>
</protein>
<evidence type="ECO:0000259" key="3">
    <source>
        <dbReference type="Pfam" id="PF00425"/>
    </source>
</evidence>
<dbReference type="RefSeq" id="WP_183318774.1">
    <property type="nucleotide sequence ID" value="NZ_JACIEN010000010.1"/>
</dbReference>
<reference evidence="5 6" key="1">
    <citation type="submission" date="2020-08" db="EMBL/GenBank/DDBJ databases">
        <title>Genomic Encyclopedia of Type Strains, Phase IV (KMG-IV): sequencing the most valuable type-strain genomes for metagenomic binning, comparative biology and taxonomic classification.</title>
        <authorList>
            <person name="Goeker M."/>
        </authorList>
    </citation>
    <scope>NUCLEOTIDE SEQUENCE [LARGE SCALE GENOMIC DNA]</scope>
    <source>
        <strain evidence="5 6">DSM 103737</strain>
    </source>
</reference>
<dbReference type="Pfam" id="PF04715">
    <property type="entry name" value="Anth_synt_I_N"/>
    <property type="match status" value="1"/>
</dbReference>
<dbReference type="InterPro" id="IPR019999">
    <property type="entry name" value="Anth_synth_I-like"/>
</dbReference>
<dbReference type="GO" id="GO:0000162">
    <property type="term" value="P:L-tryptophan biosynthetic process"/>
    <property type="evidence" value="ECO:0007669"/>
    <property type="project" value="TreeGrafter"/>
</dbReference>
<keyword evidence="6" id="KW-1185">Reference proteome</keyword>
<dbReference type="EC" id="2.6.1.85" evidence="1"/>
<sequence length="465" mass="49958">MQIRVLDGLDPVDAAARLAPLGHLTFLDSARDGGLGRYAYVAADPFGIFSVRDGRCFWDGERLGEPFVPALKARLAAFRQDRLADLPPFQGGAAGFLAYDLARAFERLPPPAAGAGAVPEAVLPFYDVVLAFDLAAPRAFLVSTGWPETDPALRERRAGQRAEAFLDRLRQPAPPMRGNPAIASDAWVADFPRDDYLALVRRTVDYILAGDIFQACLAQRFEAPLPPGFDGWAFYRRLRSVNAAPFGAWLDYDEIKVASSSPERFLRLDRGHVETRPIKGTAPRSADPQEDAALAAALAASEKDRAENLMIVDLLRNDLSRVCRPGSVLEPALCALESYANVHHLVSTVTGELEAGRDAVDLIAATFPGGSISGAPKIRAMEIIAELERHARGVFCGAIGFIGFSGDMDLNIAIRTVTLAGGRAVVQAGGGITMLSDPPAEYEETMVKARRIFEAFAGLAAGEAA</sequence>
<dbReference type="InterPro" id="IPR005802">
    <property type="entry name" value="ADC_synth_comp_1"/>
</dbReference>
<dbReference type="GO" id="GO:0046820">
    <property type="term" value="F:4-amino-4-deoxychorismate synthase activity"/>
    <property type="evidence" value="ECO:0007669"/>
    <property type="project" value="UniProtKB-EC"/>
</dbReference>
<dbReference type="EMBL" id="JACIEN010000010">
    <property type="protein sequence ID" value="MBB4019945.1"/>
    <property type="molecule type" value="Genomic_DNA"/>
</dbReference>
<organism evidence="5 6">
    <name type="scientific">Chelatococcus caeni</name>
    <dbReference type="NCBI Taxonomy" id="1348468"/>
    <lineage>
        <taxon>Bacteria</taxon>
        <taxon>Pseudomonadati</taxon>
        <taxon>Pseudomonadota</taxon>
        <taxon>Alphaproteobacteria</taxon>
        <taxon>Hyphomicrobiales</taxon>
        <taxon>Chelatococcaceae</taxon>
        <taxon>Chelatococcus</taxon>
    </lineage>
</organism>
<dbReference type="AlphaFoldDB" id="A0A840C369"/>
<dbReference type="Gene3D" id="3.60.120.10">
    <property type="entry name" value="Anthranilate synthase"/>
    <property type="match status" value="1"/>
</dbReference>
<keyword evidence="5" id="KW-0032">Aminotransferase</keyword>
<dbReference type="SUPFAM" id="SSF56322">
    <property type="entry name" value="ADC synthase"/>
    <property type="match status" value="1"/>
</dbReference>
<feature type="domain" description="Anthranilate synthase component I N-terminal" evidence="4">
    <location>
        <begin position="8"/>
        <end position="136"/>
    </location>
</feature>
<dbReference type="NCBIfam" id="TIGR00553">
    <property type="entry name" value="pabB"/>
    <property type="match status" value="1"/>
</dbReference>
<dbReference type="InterPro" id="IPR006805">
    <property type="entry name" value="Anth_synth_I_N"/>
</dbReference>
<evidence type="ECO:0000259" key="4">
    <source>
        <dbReference type="Pfam" id="PF04715"/>
    </source>
</evidence>
<dbReference type="PRINTS" id="PR00095">
    <property type="entry name" value="ANTSNTHASEI"/>
</dbReference>
<evidence type="ECO:0000313" key="6">
    <source>
        <dbReference type="Proteomes" id="UP000577362"/>
    </source>
</evidence>
<keyword evidence="2 5" id="KW-0808">Transferase</keyword>
<dbReference type="InterPro" id="IPR015890">
    <property type="entry name" value="Chorismate_C"/>
</dbReference>
<dbReference type="Proteomes" id="UP000577362">
    <property type="component" value="Unassembled WGS sequence"/>
</dbReference>
<evidence type="ECO:0000256" key="2">
    <source>
        <dbReference type="ARBA" id="ARBA00022679"/>
    </source>
</evidence>
<evidence type="ECO:0000313" key="5">
    <source>
        <dbReference type="EMBL" id="MBB4019945.1"/>
    </source>
</evidence>
<accession>A0A840C369</accession>